<organism evidence="12 13">
    <name type="scientific">Crassostrea virginica</name>
    <name type="common">Eastern oyster</name>
    <dbReference type="NCBI Taxonomy" id="6565"/>
    <lineage>
        <taxon>Eukaryota</taxon>
        <taxon>Metazoa</taxon>
        <taxon>Spiralia</taxon>
        <taxon>Lophotrochozoa</taxon>
        <taxon>Mollusca</taxon>
        <taxon>Bivalvia</taxon>
        <taxon>Autobranchia</taxon>
        <taxon>Pteriomorphia</taxon>
        <taxon>Ostreida</taxon>
        <taxon>Ostreoidea</taxon>
        <taxon>Ostreidae</taxon>
        <taxon>Crassostrea</taxon>
    </lineage>
</organism>
<dbReference type="PROSITE" id="PS50853">
    <property type="entry name" value="FN3"/>
    <property type="match status" value="1"/>
</dbReference>
<sequence>MFSFNTSAMRIRMDSCSFGAVIFVCILTSVLSEDQCNLIFNMDPLYIFFGEHTNLSCTLVNSTTSVTSLENSIFLEKWNHQNISEVRYVSTNGTFTAYGHDVVSENLVSKGIGFLPYSCSSPLCEGKISRRFLNVERRPVRVNNGSCLVYNWQNMTCVWDLEVIYLHANTRDINITVNLNHSDSLNFNHLDYDVTLHWSVYTYLSPCKHMRIEGKCLTCEVKEKDDRDSYKRGTYMFVVNITNSRRPEASVSSHFYFNTDELVEPAAVEEIKTIVNKTEIALSWTHSKPYMSLRFQIEYKSQWENSWRERFFNRIIDDLEPRMKMTKKMDLTLTDLTPFTRYDIRLTCIPIDIISEEIKGFWSKPTETKAMTLEDVPSAVPVILPSFFSCAAKDCQEIEIYWKPISEEDTRCARMSYQIEVVSPVSPHNRPVNATAASVSAKLPLAANDTNNITVIPFNGKTDEFPDLSPAMLVIPPKSQWPSAPLHLETLSEGQSSRNVTLTWKYPDRLRSKPFNGDFTVFWCRKKSNQVCQGDLNWLNTVVNTSQRLVVSEGTTVDDYMYGIAANGYYGGVSSSSGITWAECVHFTNKTISEKLDVHLVLDELDQGAIKIIWVQYSCAGFRGHVTGYHIKYCLVQNCEDTTVLLNISKDEGNHTLRNLTPAKYKVWVSAISDAGAGPSRELYFVIYGKQIFTGGNESEDAATKALTIVFIVLAILILIVVVVYCLWRHCRHLEEQDIILPKIGEKREKYYSINSQTTSGNESGVPSTIEPSPVLASTYMDSKSSDDSGCVHFDNSPPDVTSGMETDYQNFQIMSSRPPEHVTEQYYDGNELQLKELNREMGCDGIDSSDKCHLLDSKLDPVSEEIEYKSDLSTRNRNSQRVSVCEEHQALVTEDDGSSGEIELYSIEDISCILDDQGSGEENSTESNVCSGSLPEYLPVPQVTSVLNSKNPPVIGYDGLLEGGYVPNDVSVET</sequence>
<evidence type="ECO:0000256" key="1">
    <source>
        <dbReference type="ARBA" id="ARBA00004479"/>
    </source>
</evidence>
<evidence type="ECO:0000313" key="12">
    <source>
        <dbReference type="Proteomes" id="UP000694844"/>
    </source>
</evidence>
<evidence type="ECO:0000256" key="3">
    <source>
        <dbReference type="ARBA" id="ARBA00022692"/>
    </source>
</evidence>
<keyword evidence="9" id="KW-0325">Glycoprotein</keyword>
<dbReference type="SUPFAM" id="SSF49265">
    <property type="entry name" value="Fibronectin type III"/>
    <property type="match status" value="2"/>
</dbReference>
<gene>
    <name evidence="13" type="primary">LOC111121412</name>
</gene>
<dbReference type="SMART" id="SM00060">
    <property type="entry name" value="FN3"/>
    <property type="match status" value="2"/>
</dbReference>
<proteinExistence type="inferred from homology"/>
<evidence type="ECO:0000259" key="11">
    <source>
        <dbReference type="PROSITE" id="PS50853"/>
    </source>
</evidence>
<keyword evidence="12" id="KW-1185">Reference proteome</keyword>
<dbReference type="PANTHER" id="PTHR48423">
    <property type="entry name" value="INTERLEUKIN-27 RECEPTOR SUBUNIT ALPHA"/>
    <property type="match status" value="1"/>
</dbReference>
<evidence type="ECO:0000313" key="13">
    <source>
        <dbReference type="RefSeq" id="XP_022318400.1"/>
    </source>
</evidence>
<keyword evidence="5" id="KW-0677">Repeat</keyword>
<dbReference type="CDD" id="cd00063">
    <property type="entry name" value="FN3"/>
    <property type="match status" value="2"/>
</dbReference>
<dbReference type="InterPro" id="IPR013783">
    <property type="entry name" value="Ig-like_fold"/>
</dbReference>
<evidence type="ECO:0000256" key="4">
    <source>
        <dbReference type="ARBA" id="ARBA00022729"/>
    </source>
</evidence>
<dbReference type="Gene3D" id="2.60.40.10">
    <property type="entry name" value="Immunoglobulins"/>
    <property type="match status" value="2"/>
</dbReference>
<dbReference type="InterPro" id="IPR052672">
    <property type="entry name" value="Type1_Cytokine_Rcpt_Type2"/>
</dbReference>
<evidence type="ECO:0000256" key="9">
    <source>
        <dbReference type="ARBA" id="ARBA00023180"/>
    </source>
</evidence>
<protein>
    <submittedName>
        <fullName evidence="13">Uncharacterized protein LOC111121412 isoform X1</fullName>
    </submittedName>
</protein>
<keyword evidence="3 10" id="KW-0812">Transmembrane</keyword>
<evidence type="ECO:0000256" key="6">
    <source>
        <dbReference type="ARBA" id="ARBA00022989"/>
    </source>
</evidence>
<reference evidence="13" key="1">
    <citation type="submission" date="2025-08" db="UniProtKB">
        <authorList>
            <consortium name="RefSeq"/>
        </authorList>
    </citation>
    <scope>IDENTIFICATION</scope>
    <source>
        <tissue evidence="13">Whole sample</tissue>
    </source>
</reference>
<evidence type="ECO:0000256" key="2">
    <source>
        <dbReference type="ARBA" id="ARBA00008921"/>
    </source>
</evidence>
<evidence type="ECO:0000256" key="10">
    <source>
        <dbReference type="SAM" id="Phobius"/>
    </source>
</evidence>
<dbReference type="KEGG" id="cvn:111121412"/>
<dbReference type="InterPro" id="IPR036116">
    <property type="entry name" value="FN3_sf"/>
</dbReference>
<evidence type="ECO:0000256" key="7">
    <source>
        <dbReference type="ARBA" id="ARBA00023136"/>
    </source>
</evidence>
<accession>A0A8B8CRP3</accession>
<dbReference type="InterPro" id="IPR003961">
    <property type="entry name" value="FN3_dom"/>
</dbReference>
<keyword evidence="7 10" id="KW-0472">Membrane</keyword>
<evidence type="ECO:0000256" key="5">
    <source>
        <dbReference type="ARBA" id="ARBA00022737"/>
    </source>
</evidence>
<name>A0A8B8CRP3_CRAVI</name>
<feature type="domain" description="Fibronectin type-III" evidence="11">
    <location>
        <begin position="264"/>
        <end position="375"/>
    </location>
</feature>
<keyword evidence="4" id="KW-0732">Signal</keyword>
<dbReference type="GO" id="GO:0005886">
    <property type="term" value="C:plasma membrane"/>
    <property type="evidence" value="ECO:0007669"/>
    <property type="project" value="UniProtKB-ARBA"/>
</dbReference>
<evidence type="ECO:0000256" key="8">
    <source>
        <dbReference type="ARBA" id="ARBA00023170"/>
    </source>
</evidence>
<dbReference type="PANTHER" id="PTHR48423:SF1">
    <property type="entry name" value="INTERLEUKIN-27 RECEPTOR SUBUNIT ALPHA"/>
    <property type="match status" value="1"/>
</dbReference>
<dbReference type="RefSeq" id="XP_022318400.1">
    <property type="nucleotide sequence ID" value="XM_022462692.1"/>
</dbReference>
<keyword evidence="6 10" id="KW-1133">Transmembrane helix</keyword>
<comment type="similarity">
    <text evidence="2">Belongs to the type I cytokine receptor family. Type 2 subfamily.</text>
</comment>
<feature type="transmembrane region" description="Helical" evidence="10">
    <location>
        <begin position="706"/>
        <end position="728"/>
    </location>
</feature>
<dbReference type="GeneID" id="111121412"/>
<dbReference type="OrthoDB" id="6147633at2759"/>
<dbReference type="AlphaFoldDB" id="A0A8B8CRP3"/>
<keyword evidence="8" id="KW-0675">Receptor</keyword>
<dbReference type="Proteomes" id="UP000694844">
    <property type="component" value="Chromosome 2"/>
</dbReference>
<comment type="subcellular location">
    <subcellularLocation>
        <location evidence="1">Membrane</location>
        <topology evidence="1">Single-pass type I membrane protein</topology>
    </subcellularLocation>
</comment>